<evidence type="ECO:0000313" key="3">
    <source>
        <dbReference type="EMBL" id="NHK26285.1"/>
    </source>
</evidence>
<evidence type="ECO:0008006" key="5">
    <source>
        <dbReference type="Google" id="ProtNLM"/>
    </source>
</evidence>
<keyword evidence="2" id="KW-0732">Signal</keyword>
<evidence type="ECO:0000256" key="1">
    <source>
        <dbReference type="SAM" id="MobiDB-lite"/>
    </source>
</evidence>
<reference evidence="3 4" key="1">
    <citation type="submission" date="2020-02" db="EMBL/GenBank/DDBJ databases">
        <title>Genome sequence of Parvularcula flava strain NH6-79.</title>
        <authorList>
            <person name="Abdul Karim M.H."/>
            <person name="Lam M.Q."/>
            <person name="Chen S.J."/>
            <person name="Yahya A."/>
            <person name="Shahir S."/>
            <person name="Shamsir M.S."/>
            <person name="Chong C.S."/>
        </authorList>
    </citation>
    <scope>NUCLEOTIDE SEQUENCE [LARGE SCALE GENOMIC DNA]</scope>
    <source>
        <strain evidence="3 4">NH6-79</strain>
    </source>
</reference>
<feature type="region of interest" description="Disordered" evidence="1">
    <location>
        <begin position="38"/>
        <end position="62"/>
    </location>
</feature>
<protein>
    <recommendedName>
        <fullName evidence="5">DUF2946 domain-containing protein</fullName>
    </recommendedName>
</protein>
<proteinExistence type="predicted"/>
<sequence>MMLRNVHGLVKIVLMMALMAFVATPIVAEAHELAELSHECETGSASDVDDTSGDEKPAHNKHVHHCGPCHGHMLSTSQHLVEQTLIAEKQVSEAMLRLPPPLVYGLFRPPRG</sequence>
<dbReference type="EMBL" id="VCJR02000001">
    <property type="protein sequence ID" value="NHK26285.1"/>
    <property type="molecule type" value="Genomic_DNA"/>
</dbReference>
<dbReference type="Proteomes" id="UP000818603">
    <property type="component" value="Unassembled WGS sequence"/>
</dbReference>
<organism evidence="3 4">
    <name type="scientific">Aquisalinus luteolus</name>
    <dbReference type="NCBI Taxonomy" id="1566827"/>
    <lineage>
        <taxon>Bacteria</taxon>
        <taxon>Pseudomonadati</taxon>
        <taxon>Pseudomonadota</taxon>
        <taxon>Alphaproteobacteria</taxon>
        <taxon>Parvularculales</taxon>
        <taxon>Parvularculaceae</taxon>
        <taxon>Aquisalinus</taxon>
    </lineage>
</organism>
<accession>A0ABX0HDQ5</accession>
<feature type="chain" id="PRO_5045657019" description="DUF2946 domain-containing protein" evidence="2">
    <location>
        <begin position="31"/>
        <end position="112"/>
    </location>
</feature>
<gene>
    <name evidence="3" type="ORF">FF098_000015</name>
</gene>
<keyword evidence="4" id="KW-1185">Reference proteome</keyword>
<comment type="caution">
    <text evidence="3">The sequence shown here is derived from an EMBL/GenBank/DDBJ whole genome shotgun (WGS) entry which is preliminary data.</text>
</comment>
<feature type="signal peptide" evidence="2">
    <location>
        <begin position="1"/>
        <end position="30"/>
    </location>
</feature>
<dbReference type="RefSeq" id="WP_155135555.1">
    <property type="nucleotide sequence ID" value="NZ_BMGZ01000001.1"/>
</dbReference>
<evidence type="ECO:0000313" key="4">
    <source>
        <dbReference type="Proteomes" id="UP000818603"/>
    </source>
</evidence>
<evidence type="ECO:0000256" key="2">
    <source>
        <dbReference type="SAM" id="SignalP"/>
    </source>
</evidence>
<name>A0ABX0HDQ5_9PROT</name>